<dbReference type="SUPFAM" id="SSF48403">
    <property type="entry name" value="Ankyrin repeat"/>
    <property type="match status" value="1"/>
</dbReference>
<reference evidence="3 4" key="1">
    <citation type="journal article" date="2010" name="Plant Cell">
        <title>The Chlorella variabilis NC64A genome reveals adaptation to photosymbiosis, coevolution with viruses, and cryptic sex.</title>
        <authorList>
            <person name="Blanc G."/>
            <person name="Duncan G."/>
            <person name="Agarkova I."/>
            <person name="Borodovsky M."/>
            <person name="Gurnon J."/>
            <person name="Kuo A."/>
            <person name="Lindquist E."/>
            <person name="Lucas S."/>
            <person name="Pangilinan J."/>
            <person name="Polle J."/>
            <person name="Salamov A."/>
            <person name="Terry A."/>
            <person name="Yamada T."/>
            <person name="Dunigan D.D."/>
            <person name="Grigoriev I.V."/>
            <person name="Claverie J.M."/>
            <person name="Van Etten J.L."/>
        </authorList>
    </citation>
    <scope>NUCLEOTIDE SEQUENCE [LARGE SCALE GENOMIC DNA]</scope>
    <source>
        <strain evidence="3 4">NC64A</strain>
    </source>
</reference>
<dbReference type="Gene3D" id="1.25.40.20">
    <property type="entry name" value="Ankyrin repeat-containing domain"/>
    <property type="match status" value="1"/>
</dbReference>
<dbReference type="eggNOG" id="ENOG502SZJV">
    <property type="taxonomic scope" value="Eukaryota"/>
</dbReference>
<dbReference type="GeneID" id="17353574"/>
<dbReference type="Gene3D" id="3.30.1370.50">
    <property type="entry name" value="R3H-like domain"/>
    <property type="match status" value="1"/>
</dbReference>
<dbReference type="AlphaFoldDB" id="E1ZIG9"/>
<proteinExistence type="predicted"/>
<accession>E1ZIG9</accession>
<dbReference type="RefSeq" id="XP_005846432.1">
    <property type="nucleotide sequence ID" value="XM_005846370.1"/>
</dbReference>
<evidence type="ECO:0000313" key="3">
    <source>
        <dbReference type="EMBL" id="EFN54330.1"/>
    </source>
</evidence>
<feature type="domain" description="R3H" evidence="2">
    <location>
        <begin position="98"/>
        <end position="139"/>
    </location>
</feature>
<feature type="compositionally biased region" description="Basic and acidic residues" evidence="1">
    <location>
        <begin position="338"/>
        <end position="349"/>
    </location>
</feature>
<dbReference type="InterPro" id="IPR036867">
    <property type="entry name" value="R3H_dom_sf"/>
</dbReference>
<evidence type="ECO:0000259" key="2">
    <source>
        <dbReference type="Pfam" id="PF01424"/>
    </source>
</evidence>
<dbReference type="InterPro" id="IPR001374">
    <property type="entry name" value="R3H_dom"/>
</dbReference>
<feature type="region of interest" description="Disordered" evidence="1">
    <location>
        <begin position="311"/>
        <end position="360"/>
    </location>
</feature>
<evidence type="ECO:0000313" key="4">
    <source>
        <dbReference type="Proteomes" id="UP000008141"/>
    </source>
</evidence>
<dbReference type="InterPro" id="IPR036770">
    <property type="entry name" value="Ankyrin_rpt-contain_sf"/>
</dbReference>
<protein>
    <recommendedName>
        <fullName evidence="2">R3H domain-containing protein</fullName>
    </recommendedName>
</protein>
<dbReference type="Proteomes" id="UP000008141">
    <property type="component" value="Unassembled WGS sequence"/>
</dbReference>
<dbReference type="OrthoDB" id="508406at2759"/>
<dbReference type="SUPFAM" id="SSF82708">
    <property type="entry name" value="R3H domain"/>
    <property type="match status" value="1"/>
</dbReference>
<keyword evidence="4" id="KW-1185">Reference proteome</keyword>
<evidence type="ECO:0000256" key="1">
    <source>
        <dbReference type="SAM" id="MobiDB-lite"/>
    </source>
</evidence>
<dbReference type="EMBL" id="GL433848">
    <property type="protein sequence ID" value="EFN54330.1"/>
    <property type="molecule type" value="Genomic_DNA"/>
</dbReference>
<dbReference type="InParanoid" id="E1ZIG9"/>
<feature type="compositionally biased region" description="Low complexity" evidence="1">
    <location>
        <begin position="318"/>
        <end position="327"/>
    </location>
</feature>
<dbReference type="Pfam" id="PF01424">
    <property type="entry name" value="R3H"/>
    <property type="match status" value="1"/>
</dbReference>
<feature type="region of interest" description="Disordered" evidence="1">
    <location>
        <begin position="1"/>
        <end position="33"/>
    </location>
</feature>
<dbReference type="STRING" id="554065.E1ZIG9"/>
<organism evidence="4">
    <name type="scientific">Chlorella variabilis</name>
    <name type="common">Green alga</name>
    <dbReference type="NCBI Taxonomy" id="554065"/>
    <lineage>
        <taxon>Eukaryota</taxon>
        <taxon>Viridiplantae</taxon>
        <taxon>Chlorophyta</taxon>
        <taxon>core chlorophytes</taxon>
        <taxon>Trebouxiophyceae</taxon>
        <taxon>Chlorellales</taxon>
        <taxon>Chlorellaceae</taxon>
        <taxon>Chlorella clade</taxon>
        <taxon>Chlorella</taxon>
    </lineage>
</organism>
<gene>
    <name evidence="3" type="ORF">CHLNCDRAFT_135566</name>
</gene>
<dbReference type="GO" id="GO:0003676">
    <property type="term" value="F:nucleic acid binding"/>
    <property type="evidence" value="ECO:0007669"/>
    <property type="project" value="InterPro"/>
</dbReference>
<name>E1ZIG9_CHLVA</name>
<dbReference type="KEGG" id="cvr:CHLNCDRAFT_135566"/>
<sequence>MRQAAQRYIPPSRRREGGAADAADTEPRGLEGAGPELSQVRLVVLRQGTTAALDTSSCPLDIEAQEGDPPAAWIIYVPEREPERLLRWFASVLGGGAARLEFPASLSKRERAWWHGIANRHRLHTESVGVGDGRYLTVSTAAPGGGEEGGEAPEGGAARGAARLTREQQQRANAIYDACQMEGGKYWERSRGEVEALVASGQPLPADLEALADKRLRGQRVNELLRGGSPTEALELLSVDPKLAWVKDSQTGGYPVHIAAWKGYESVALFLASLPGVLEQRDGRRETALAVARRRRHAAIEELLLEAGANPEHASFQEAAPSSSGGAAEEGEYMSWSAEERQRYRHGGEGGEAPPSRCPW</sequence>